<dbReference type="Proteomes" id="UP000717585">
    <property type="component" value="Unassembled WGS sequence"/>
</dbReference>
<keyword evidence="3" id="KW-1185">Reference proteome</keyword>
<feature type="region of interest" description="Disordered" evidence="1">
    <location>
        <begin position="117"/>
        <end position="170"/>
    </location>
</feature>
<accession>A0A8J6B7J5</accession>
<evidence type="ECO:0000256" key="1">
    <source>
        <dbReference type="SAM" id="MobiDB-lite"/>
    </source>
</evidence>
<feature type="region of interest" description="Disordered" evidence="1">
    <location>
        <begin position="1"/>
        <end position="44"/>
    </location>
</feature>
<evidence type="ECO:0000313" key="2">
    <source>
        <dbReference type="EMBL" id="KAG9394754.1"/>
    </source>
</evidence>
<protein>
    <submittedName>
        <fullName evidence="2">Uncharacterized protein</fullName>
    </submittedName>
</protein>
<dbReference type="AlphaFoldDB" id="A0A8J6B7J5"/>
<feature type="compositionally biased region" description="Low complexity" evidence="1">
    <location>
        <begin position="118"/>
        <end position="134"/>
    </location>
</feature>
<evidence type="ECO:0000313" key="3">
    <source>
        <dbReference type="Proteomes" id="UP000717585"/>
    </source>
</evidence>
<sequence>MSSPQPDCRRNSLQNPSEPDQSQWKPLPLLHRSVPATPMPSQWMDRSERTGMECELLSSVDLSTASQASPFALNPIIPGIGVSNVDSELEIQQYFNNDGVPILPSALTIGMQSPFEVPSPRGSSTMPSTPTSGRLDGVKRAGRTPRRGGKTVSISRHTSPFTMPRTAPSSDAVKVRLHMASPFRQNRVSAETIRLD</sequence>
<organism evidence="2 3">
    <name type="scientific">Carpediemonas membranifera</name>
    <dbReference type="NCBI Taxonomy" id="201153"/>
    <lineage>
        <taxon>Eukaryota</taxon>
        <taxon>Metamonada</taxon>
        <taxon>Carpediemonas-like organisms</taxon>
        <taxon>Carpediemonas</taxon>
    </lineage>
</organism>
<comment type="caution">
    <text evidence="2">The sequence shown here is derived from an EMBL/GenBank/DDBJ whole genome shotgun (WGS) entry which is preliminary data.</text>
</comment>
<gene>
    <name evidence="2" type="ORF">J8273_3730</name>
</gene>
<reference evidence="2" key="1">
    <citation type="submission" date="2021-05" db="EMBL/GenBank/DDBJ databases">
        <title>A free-living protist that lacks canonical eukaryotic 1 DNA replication and segregation systems.</title>
        <authorList>
            <person name="Salas-Leiva D.E."/>
            <person name="Tromer E.C."/>
            <person name="Curtis B.A."/>
            <person name="Jerlstrom-Hultqvist J."/>
            <person name="Kolisko M."/>
            <person name="Yi Z."/>
            <person name="Salas-Leiva J.S."/>
            <person name="Gallot-Lavallee L."/>
            <person name="Kops G.J.P.L."/>
            <person name="Archibald J.M."/>
            <person name="Simpson A.G.B."/>
            <person name="Roger A.J."/>
        </authorList>
    </citation>
    <scope>NUCLEOTIDE SEQUENCE</scope>
    <source>
        <strain evidence="2">BICM</strain>
    </source>
</reference>
<proteinExistence type="predicted"/>
<feature type="compositionally biased region" description="Polar residues" evidence="1">
    <location>
        <begin position="1"/>
        <end position="24"/>
    </location>
</feature>
<feature type="compositionally biased region" description="Polar residues" evidence="1">
    <location>
        <begin position="152"/>
        <end position="161"/>
    </location>
</feature>
<name>A0A8J6B7J5_9EUKA</name>
<feature type="compositionally biased region" description="Basic residues" evidence="1">
    <location>
        <begin position="140"/>
        <end position="149"/>
    </location>
</feature>
<dbReference type="EMBL" id="JAHDYR010000013">
    <property type="protein sequence ID" value="KAG9394754.1"/>
    <property type="molecule type" value="Genomic_DNA"/>
</dbReference>